<evidence type="ECO:0000256" key="4">
    <source>
        <dbReference type="ARBA" id="ARBA00022691"/>
    </source>
</evidence>
<accession>A0A1F6CWC5</accession>
<dbReference type="GO" id="GO:0005829">
    <property type="term" value="C:cytosol"/>
    <property type="evidence" value="ECO:0007669"/>
    <property type="project" value="TreeGrafter"/>
</dbReference>
<keyword evidence="2" id="KW-0489">Methyltransferase</keyword>
<dbReference type="InterPro" id="IPR006158">
    <property type="entry name" value="Cobalamin-bd"/>
</dbReference>
<keyword evidence="6" id="KW-0408">Iron</keyword>
<protein>
    <submittedName>
        <fullName evidence="11">Uncharacterized protein</fullName>
    </submittedName>
</protein>
<evidence type="ECO:0000256" key="1">
    <source>
        <dbReference type="ARBA" id="ARBA00001966"/>
    </source>
</evidence>
<dbReference type="InterPro" id="IPR034466">
    <property type="entry name" value="Methyltransferase_Class_B"/>
</dbReference>
<name>A0A1F6CWC5_HANXR</name>
<keyword evidence="4" id="KW-0949">S-adenosyl-L-methionine</keyword>
<dbReference type="AlphaFoldDB" id="A0A1F6CWC5"/>
<comment type="cofactor">
    <cofactor evidence="1">
        <name>[4Fe-4S] cluster</name>
        <dbReference type="ChEBI" id="CHEBI:49883"/>
    </cofactor>
</comment>
<dbReference type="SUPFAM" id="SSF102114">
    <property type="entry name" value="Radical SAM enzymes"/>
    <property type="match status" value="1"/>
</dbReference>
<dbReference type="Gene3D" id="3.40.50.280">
    <property type="entry name" value="Cobalamin-binding domain"/>
    <property type="match status" value="1"/>
</dbReference>
<dbReference type="PANTHER" id="PTHR43409:SF7">
    <property type="entry name" value="BLL1977 PROTEIN"/>
    <property type="match status" value="1"/>
</dbReference>
<dbReference type="SFLD" id="SFLDG01082">
    <property type="entry name" value="B12-binding_domain_containing"/>
    <property type="match status" value="1"/>
</dbReference>
<dbReference type="Gene3D" id="3.80.30.20">
    <property type="entry name" value="tm_1862 like domain"/>
    <property type="match status" value="1"/>
</dbReference>
<evidence type="ECO:0000313" key="11">
    <source>
        <dbReference type="EMBL" id="OGG53445.1"/>
    </source>
</evidence>
<evidence type="ECO:0000256" key="3">
    <source>
        <dbReference type="ARBA" id="ARBA00022679"/>
    </source>
</evidence>
<dbReference type="Proteomes" id="UP000178606">
    <property type="component" value="Unassembled WGS sequence"/>
</dbReference>
<dbReference type="SFLD" id="SFLDG01123">
    <property type="entry name" value="methyltransferase_(Class_B)"/>
    <property type="match status" value="1"/>
</dbReference>
<dbReference type="InterPro" id="IPR023404">
    <property type="entry name" value="rSAM_horseshoe"/>
</dbReference>
<dbReference type="PANTHER" id="PTHR43409">
    <property type="entry name" value="ANAEROBIC MAGNESIUM-PROTOPORPHYRIN IX MONOMETHYL ESTER CYCLASE-RELATED"/>
    <property type="match status" value="1"/>
</dbReference>
<feature type="domain" description="B12-binding" evidence="9">
    <location>
        <begin position="2"/>
        <end position="136"/>
    </location>
</feature>
<dbReference type="InterPro" id="IPR006638">
    <property type="entry name" value="Elp3/MiaA/NifB-like_rSAM"/>
</dbReference>
<dbReference type="SFLD" id="SFLDS00029">
    <property type="entry name" value="Radical_SAM"/>
    <property type="match status" value="1"/>
</dbReference>
<dbReference type="SMART" id="SM00729">
    <property type="entry name" value="Elp3"/>
    <property type="match status" value="1"/>
</dbReference>
<dbReference type="GO" id="GO:0031419">
    <property type="term" value="F:cobalamin binding"/>
    <property type="evidence" value="ECO:0007669"/>
    <property type="project" value="InterPro"/>
</dbReference>
<feature type="region of interest" description="Disordered" evidence="8">
    <location>
        <begin position="142"/>
        <end position="166"/>
    </location>
</feature>
<keyword evidence="7" id="KW-0411">Iron-sulfur</keyword>
<dbReference type="Pfam" id="PF02310">
    <property type="entry name" value="B12-binding"/>
    <property type="match status" value="1"/>
</dbReference>
<keyword evidence="3" id="KW-0808">Transferase</keyword>
<dbReference type="GO" id="GO:0051539">
    <property type="term" value="F:4 iron, 4 sulfur cluster binding"/>
    <property type="evidence" value="ECO:0007669"/>
    <property type="project" value="UniProtKB-KW"/>
</dbReference>
<reference evidence="11 12" key="1">
    <citation type="journal article" date="2016" name="Nat. Commun.">
        <title>Thousands of microbial genomes shed light on interconnected biogeochemical processes in an aquifer system.</title>
        <authorList>
            <person name="Anantharaman K."/>
            <person name="Brown C.T."/>
            <person name="Hug L.A."/>
            <person name="Sharon I."/>
            <person name="Castelle C.J."/>
            <person name="Probst A.J."/>
            <person name="Thomas B.C."/>
            <person name="Singh A."/>
            <person name="Wilkins M.J."/>
            <person name="Karaoz U."/>
            <person name="Brodie E.L."/>
            <person name="Williams K.H."/>
            <person name="Hubbard S.S."/>
            <person name="Banfield J.F."/>
        </authorList>
    </citation>
    <scope>NUCLEOTIDE SEQUENCE [LARGE SCALE GENOMIC DNA]</scope>
    <source>
        <strain evidence="12">RIFCSPLOWO2_12_FULL_64_10</strain>
    </source>
</reference>
<evidence type="ECO:0000256" key="7">
    <source>
        <dbReference type="ARBA" id="ARBA00023014"/>
    </source>
</evidence>
<comment type="caution">
    <text evidence="11">The sequence shown here is derived from an EMBL/GenBank/DDBJ whole genome shotgun (WGS) entry which is preliminary data.</text>
</comment>
<gene>
    <name evidence="11" type="ORF">A3F84_12695</name>
</gene>
<proteinExistence type="predicted"/>
<dbReference type="EMBL" id="MFKF01000121">
    <property type="protein sequence ID" value="OGG53445.1"/>
    <property type="molecule type" value="Genomic_DNA"/>
</dbReference>
<organism evidence="11 12">
    <name type="scientific">Handelsmanbacteria sp. (strain RIFCSPLOWO2_12_FULL_64_10)</name>
    <dbReference type="NCBI Taxonomy" id="1817868"/>
    <lineage>
        <taxon>Bacteria</taxon>
        <taxon>Candidatus Handelsmaniibacteriota</taxon>
    </lineage>
</organism>
<dbReference type="Pfam" id="PF04055">
    <property type="entry name" value="Radical_SAM"/>
    <property type="match status" value="1"/>
</dbReference>
<evidence type="ECO:0000256" key="6">
    <source>
        <dbReference type="ARBA" id="ARBA00023004"/>
    </source>
</evidence>
<keyword evidence="5" id="KW-0479">Metal-binding</keyword>
<evidence type="ECO:0000313" key="12">
    <source>
        <dbReference type="Proteomes" id="UP000178606"/>
    </source>
</evidence>
<dbReference type="InterPro" id="IPR051198">
    <property type="entry name" value="BchE-like"/>
</dbReference>
<dbReference type="InterPro" id="IPR036724">
    <property type="entry name" value="Cobalamin-bd_sf"/>
</dbReference>
<dbReference type="GO" id="GO:0046872">
    <property type="term" value="F:metal ion binding"/>
    <property type="evidence" value="ECO:0007669"/>
    <property type="project" value="UniProtKB-KW"/>
</dbReference>
<dbReference type="InterPro" id="IPR007197">
    <property type="entry name" value="rSAM"/>
</dbReference>
<evidence type="ECO:0000259" key="9">
    <source>
        <dbReference type="PROSITE" id="PS51332"/>
    </source>
</evidence>
<evidence type="ECO:0000256" key="8">
    <source>
        <dbReference type="SAM" id="MobiDB-lite"/>
    </source>
</evidence>
<dbReference type="SUPFAM" id="SSF52242">
    <property type="entry name" value="Cobalamin (vitamin B12)-binding domain"/>
    <property type="match status" value="1"/>
</dbReference>
<dbReference type="InterPro" id="IPR058240">
    <property type="entry name" value="rSAM_sf"/>
</dbReference>
<evidence type="ECO:0000256" key="5">
    <source>
        <dbReference type="ARBA" id="ARBA00022723"/>
    </source>
</evidence>
<dbReference type="PROSITE" id="PS51918">
    <property type="entry name" value="RADICAL_SAM"/>
    <property type="match status" value="1"/>
</dbReference>
<evidence type="ECO:0000259" key="10">
    <source>
        <dbReference type="PROSITE" id="PS51918"/>
    </source>
</evidence>
<dbReference type="PROSITE" id="PS51332">
    <property type="entry name" value="B12_BINDING"/>
    <property type="match status" value="1"/>
</dbReference>
<evidence type="ECO:0000256" key="2">
    <source>
        <dbReference type="ARBA" id="ARBA00022603"/>
    </source>
</evidence>
<dbReference type="GO" id="GO:0003824">
    <property type="term" value="F:catalytic activity"/>
    <property type="evidence" value="ECO:0007669"/>
    <property type="project" value="InterPro"/>
</dbReference>
<sequence>MDLLLYNPRSARSKHRVPMSLLALGSALEGRFDYRILDGNFLSDPVRQVPEVVASEQPSVVGITVMPGPQLHEAIPLTRALRQTFPNLQIVWGGYFPSNHPDVVLRSGLVDFVLRGPSEVSFHDLMDALRRDGDGRGIPGLSCMDGDRPVHNPARRPMTHPDDLPPWPYPRVGDMGKYLGRSYLGSRTTSMHTSYGCPFQCSFCAVVPIYEGGWLGRSARLVADDVEHVVKSFGVDAIQFCDNNFFTSFKRVHDFSEEVLRRGLRVSWWGEGRPDTLLNYPDEVLSTMRRAGCRMVFMGAESGSAERLRQMNKGGTQTGETVLHLAEKFRQYDILPEFSFVLGGPAEDVGAEIHREIRFIREVKRRNPDAEIILYVYAPVPTPGSDLFDTASQEGFAYPERLEDWLRPEWRNLDLRRNPRTPWLKPRQVRRIADFESVLNAVYPTVSDVRLRSYQRRLLKALGRWRYAAEVYGYPYDIRLFHRLFRYRQPEEEGF</sequence>
<feature type="domain" description="Radical SAM core" evidence="10">
    <location>
        <begin position="183"/>
        <end position="425"/>
    </location>
</feature>